<evidence type="ECO:0000313" key="2">
    <source>
        <dbReference type="Proteomes" id="UP000276133"/>
    </source>
</evidence>
<dbReference type="Proteomes" id="UP000276133">
    <property type="component" value="Unassembled WGS sequence"/>
</dbReference>
<proteinExistence type="predicted"/>
<comment type="caution">
    <text evidence="1">The sequence shown here is derived from an EMBL/GenBank/DDBJ whole genome shotgun (WGS) entry which is preliminary data.</text>
</comment>
<keyword evidence="2" id="KW-1185">Reference proteome</keyword>
<accession>A0A3M7QZ62</accession>
<organism evidence="1 2">
    <name type="scientific">Brachionus plicatilis</name>
    <name type="common">Marine rotifer</name>
    <name type="synonym">Brachionus muelleri</name>
    <dbReference type="NCBI Taxonomy" id="10195"/>
    <lineage>
        <taxon>Eukaryota</taxon>
        <taxon>Metazoa</taxon>
        <taxon>Spiralia</taxon>
        <taxon>Gnathifera</taxon>
        <taxon>Rotifera</taxon>
        <taxon>Eurotatoria</taxon>
        <taxon>Monogononta</taxon>
        <taxon>Pseudotrocha</taxon>
        <taxon>Ploima</taxon>
        <taxon>Brachionidae</taxon>
        <taxon>Brachionus</taxon>
    </lineage>
</organism>
<reference evidence="1 2" key="1">
    <citation type="journal article" date="2018" name="Sci. Rep.">
        <title>Genomic signatures of local adaptation to the degree of environmental predictability in rotifers.</title>
        <authorList>
            <person name="Franch-Gras L."/>
            <person name="Hahn C."/>
            <person name="Garcia-Roger E.M."/>
            <person name="Carmona M.J."/>
            <person name="Serra M."/>
            <person name="Gomez A."/>
        </authorList>
    </citation>
    <scope>NUCLEOTIDE SEQUENCE [LARGE SCALE GENOMIC DNA]</scope>
    <source>
        <strain evidence="1">HYR1</strain>
    </source>
</reference>
<dbReference type="AlphaFoldDB" id="A0A3M7QZ62"/>
<sequence length="112" mass="12948">MVNTRTDEIDDELVETITEPESITSKDAIEMISTLLLLNEIKIDHSLNSFHILHNGVFFLQGLELLTKALTYSLIKSIVIYLNELLCYQALCHLRNLSEDPMEYHEEDYNCT</sequence>
<protein>
    <submittedName>
        <fullName evidence="1">Uncharacterized protein</fullName>
    </submittedName>
</protein>
<name>A0A3M7QZ62_BRAPC</name>
<evidence type="ECO:0000313" key="1">
    <source>
        <dbReference type="EMBL" id="RNA16265.1"/>
    </source>
</evidence>
<dbReference type="EMBL" id="REGN01004745">
    <property type="protein sequence ID" value="RNA16265.1"/>
    <property type="molecule type" value="Genomic_DNA"/>
</dbReference>
<gene>
    <name evidence="1" type="ORF">BpHYR1_040382</name>
</gene>